<sequence length="81" mass="8962">MRMSVKIEDGLRPTVSSGETIKGGERNSQSKVEHGSCVGINDPERSLPCHQAKILDCPWTRDNNMDDGESGAPLRHLKMEQ</sequence>
<evidence type="ECO:0000256" key="1">
    <source>
        <dbReference type="SAM" id="MobiDB-lite"/>
    </source>
</evidence>
<dbReference type="AlphaFoldDB" id="A0AAV7S7X0"/>
<name>A0AAV7S7X0_PLEWA</name>
<evidence type="ECO:0000313" key="2">
    <source>
        <dbReference type="EMBL" id="KAJ1161159.1"/>
    </source>
</evidence>
<reference evidence="2" key="1">
    <citation type="journal article" date="2022" name="bioRxiv">
        <title>Sequencing and chromosome-scale assembly of the giantPleurodeles waltlgenome.</title>
        <authorList>
            <person name="Brown T."/>
            <person name="Elewa A."/>
            <person name="Iarovenko S."/>
            <person name="Subramanian E."/>
            <person name="Araus A.J."/>
            <person name="Petzold A."/>
            <person name="Susuki M."/>
            <person name="Suzuki K.-i.T."/>
            <person name="Hayashi T."/>
            <person name="Toyoda A."/>
            <person name="Oliveira C."/>
            <person name="Osipova E."/>
            <person name="Leigh N.D."/>
            <person name="Simon A."/>
            <person name="Yun M.H."/>
        </authorList>
    </citation>
    <scope>NUCLEOTIDE SEQUENCE</scope>
    <source>
        <strain evidence="2">20211129_DDA</strain>
        <tissue evidence="2">Liver</tissue>
    </source>
</reference>
<comment type="caution">
    <text evidence="2">The sequence shown here is derived from an EMBL/GenBank/DDBJ whole genome shotgun (WGS) entry which is preliminary data.</text>
</comment>
<proteinExistence type="predicted"/>
<dbReference type="EMBL" id="JANPWB010000008">
    <property type="protein sequence ID" value="KAJ1161159.1"/>
    <property type="molecule type" value="Genomic_DNA"/>
</dbReference>
<accession>A0AAV7S7X0</accession>
<organism evidence="2 3">
    <name type="scientific">Pleurodeles waltl</name>
    <name type="common">Iberian ribbed newt</name>
    <dbReference type="NCBI Taxonomy" id="8319"/>
    <lineage>
        <taxon>Eukaryota</taxon>
        <taxon>Metazoa</taxon>
        <taxon>Chordata</taxon>
        <taxon>Craniata</taxon>
        <taxon>Vertebrata</taxon>
        <taxon>Euteleostomi</taxon>
        <taxon>Amphibia</taxon>
        <taxon>Batrachia</taxon>
        <taxon>Caudata</taxon>
        <taxon>Salamandroidea</taxon>
        <taxon>Salamandridae</taxon>
        <taxon>Pleurodelinae</taxon>
        <taxon>Pleurodeles</taxon>
    </lineage>
</organism>
<feature type="compositionally biased region" description="Basic and acidic residues" evidence="1">
    <location>
        <begin position="1"/>
        <end position="11"/>
    </location>
</feature>
<feature type="region of interest" description="Disordered" evidence="1">
    <location>
        <begin position="1"/>
        <end position="39"/>
    </location>
</feature>
<feature type="region of interest" description="Disordered" evidence="1">
    <location>
        <begin position="60"/>
        <end position="81"/>
    </location>
</feature>
<gene>
    <name evidence="2" type="ORF">NDU88_001646</name>
</gene>
<keyword evidence="3" id="KW-1185">Reference proteome</keyword>
<evidence type="ECO:0000313" key="3">
    <source>
        <dbReference type="Proteomes" id="UP001066276"/>
    </source>
</evidence>
<protein>
    <submittedName>
        <fullName evidence="2">Uncharacterized protein</fullName>
    </submittedName>
</protein>
<dbReference type="Proteomes" id="UP001066276">
    <property type="component" value="Chromosome 4_2"/>
</dbReference>